<evidence type="ECO:0000313" key="3">
    <source>
        <dbReference type="Proteomes" id="UP001642484"/>
    </source>
</evidence>
<feature type="chain" id="PRO_5046890629" evidence="1">
    <location>
        <begin position="20"/>
        <end position="368"/>
    </location>
</feature>
<gene>
    <name evidence="2" type="ORF">CCMP2556_LOCUS47811</name>
</gene>
<reference evidence="2 3" key="1">
    <citation type="submission" date="2024-02" db="EMBL/GenBank/DDBJ databases">
        <authorList>
            <person name="Chen Y."/>
            <person name="Shah S."/>
            <person name="Dougan E. K."/>
            <person name="Thang M."/>
            <person name="Chan C."/>
        </authorList>
    </citation>
    <scope>NUCLEOTIDE SEQUENCE [LARGE SCALE GENOMIC DNA]</scope>
</reference>
<dbReference type="EMBL" id="CAXAMN010026228">
    <property type="protein sequence ID" value="CAK9101413.1"/>
    <property type="molecule type" value="Genomic_DNA"/>
</dbReference>
<sequence length="368" mass="41234">MCAETFIVLLHQLLTPAVALQRHKLGVDHTARALLLADAWSGFHAQKDGMETARMAWSEQCNCGLPALQVGFTELKFDAQHPEAGGFSANGQPIDQVHHLLRTRLEYTDAEDVSMEADLRCRKSYSELVIGPNGQPQRPSPYNRATLALRSLRAWKSVPRRAFVAAWTVTGYFGPSHFGDLGMSQDDARETLDSTGLLKCVGIRDDRAADVPQTNRWFWSLRMDDDKIAALPSTIAFAVEKAVCGHRRERKILWTRKPKEWKEKLMALNNRVTSLVYNLRQGCLATSSYVKRNTTLVNGRTEFINKGTNHELLRVTFQIDDSHDPTSAGTYFLSSAKFPKRAICCVSTTTQPGGFDILRENYTGQEMG</sequence>
<proteinExistence type="predicted"/>
<name>A0ABP0RM41_9DINO</name>
<evidence type="ECO:0000256" key="1">
    <source>
        <dbReference type="SAM" id="SignalP"/>
    </source>
</evidence>
<keyword evidence="3" id="KW-1185">Reference proteome</keyword>
<accession>A0ABP0RM41</accession>
<evidence type="ECO:0000313" key="2">
    <source>
        <dbReference type="EMBL" id="CAK9101413.1"/>
    </source>
</evidence>
<protein>
    <submittedName>
        <fullName evidence="2">Uncharacterized protein</fullName>
    </submittedName>
</protein>
<dbReference type="Proteomes" id="UP001642484">
    <property type="component" value="Unassembled WGS sequence"/>
</dbReference>
<comment type="caution">
    <text evidence="2">The sequence shown here is derived from an EMBL/GenBank/DDBJ whole genome shotgun (WGS) entry which is preliminary data.</text>
</comment>
<feature type="signal peptide" evidence="1">
    <location>
        <begin position="1"/>
        <end position="19"/>
    </location>
</feature>
<organism evidence="2 3">
    <name type="scientific">Durusdinium trenchii</name>
    <dbReference type="NCBI Taxonomy" id="1381693"/>
    <lineage>
        <taxon>Eukaryota</taxon>
        <taxon>Sar</taxon>
        <taxon>Alveolata</taxon>
        <taxon>Dinophyceae</taxon>
        <taxon>Suessiales</taxon>
        <taxon>Symbiodiniaceae</taxon>
        <taxon>Durusdinium</taxon>
    </lineage>
</organism>
<keyword evidence="1" id="KW-0732">Signal</keyword>